<reference evidence="12" key="1">
    <citation type="submission" date="2022-02" db="EMBL/GenBank/DDBJ databases">
        <title>Crop Bioprotection Bacillus Genome Sequencing.</title>
        <authorList>
            <person name="Dunlap C."/>
        </authorList>
    </citation>
    <scope>NUCLEOTIDE SEQUENCE</scope>
    <source>
        <strain evidence="12">98-1</strain>
    </source>
</reference>
<dbReference type="InterPro" id="IPR005940">
    <property type="entry name" value="Anthranilate_Pribosyl_Tfrase"/>
</dbReference>
<evidence type="ECO:0000313" key="12">
    <source>
        <dbReference type="EMBL" id="MCY8318505.1"/>
    </source>
</evidence>
<dbReference type="InterPro" id="IPR000312">
    <property type="entry name" value="Glycosyl_Trfase_fam3"/>
</dbReference>
<comment type="subunit">
    <text evidence="9">Homodimer.</text>
</comment>
<comment type="function">
    <text evidence="9">Catalyzes the transfer of the phosphoribosyl group of 5-phosphorylribose-1-pyrophosphate (PRPP) to anthranilate to yield N-(5'-phosphoribosyl)-anthranilate (PRA).</text>
</comment>
<dbReference type="HAMAP" id="MF_00211">
    <property type="entry name" value="TrpD"/>
    <property type="match status" value="1"/>
</dbReference>
<evidence type="ECO:0000256" key="1">
    <source>
        <dbReference type="ARBA" id="ARBA00004907"/>
    </source>
</evidence>
<comment type="pathway">
    <text evidence="1 9">Amino-acid biosynthesis; L-tryptophan biosynthesis; L-tryptophan from chorismate: step 2/5.</text>
</comment>
<name>A0AAP3CNX8_BACVA</name>
<dbReference type="GO" id="GO:0005829">
    <property type="term" value="C:cytosol"/>
    <property type="evidence" value="ECO:0007669"/>
    <property type="project" value="TreeGrafter"/>
</dbReference>
<keyword evidence="4 9" id="KW-0808">Transferase</keyword>
<dbReference type="Proteomes" id="UP001067121">
    <property type="component" value="Unassembled WGS sequence"/>
</dbReference>
<feature type="binding site" evidence="9">
    <location>
        <position position="224"/>
    </location>
    <ligand>
        <name>Mg(2+)</name>
        <dbReference type="ChEBI" id="CHEBI:18420"/>
        <label>2</label>
    </ligand>
</feature>
<evidence type="ECO:0000313" key="13">
    <source>
        <dbReference type="Proteomes" id="UP001067121"/>
    </source>
</evidence>
<evidence type="ECO:0000259" key="11">
    <source>
        <dbReference type="Pfam" id="PF02885"/>
    </source>
</evidence>
<organism evidence="12 13">
    <name type="scientific">Bacillus vallismortis</name>
    <dbReference type="NCBI Taxonomy" id="72361"/>
    <lineage>
        <taxon>Bacteria</taxon>
        <taxon>Bacillati</taxon>
        <taxon>Bacillota</taxon>
        <taxon>Bacilli</taxon>
        <taxon>Bacillales</taxon>
        <taxon>Bacillaceae</taxon>
        <taxon>Bacillus</taxon>
    </lineage>
</organism>
<feature type="binding site" evidence="9">
    <location>
        <position position="86"/>
    </location>
    <ligand>
        <name>5-phospho-alpha-D-ribose 1-diphosphate</name>
        <dbReference type="ChEBI" id="CHEBI:58017"/>
    </ligand>
</feature>
<feature type="binding site" evidence="9">
    <location>
        <position position="78"/>
    </location>
    <ligand>
        <name>anthranilate</name>
        <dbReference type="ChEBI" id="CHEBI:16567"/>
        <label>1</label>
    </ligand>
</feature>
<evidence type="ECO:0000256" key="5">
    <source>
        <dbReference type="ARBA" id="ARBA00022822"/>
    </source>
</evidence>
<keyword evidence="2 9" id="KW-0028">Amino-acid biosynthesis</keyword>
<dbReference type="Pfam" id="PF00591">
    <property type="entry name" value="Glycos_transf_3"/>
    <property type="match status" value="1"/>
</dbReference>
<protein>
    <recommendedName>
        <fullName evidence="9">Anthranilate phosphoribosyltransferase</fullName>
        <ecNumber evidence="9">2.4.2.18</ecNumber>
    </recommendedName>
</protein>
<dbReference type="InterPro" id="IPR017459">
    <property type="entry name" value="Glycosyl_Trfase_fam3_N_dom"/>
</dbReference>
<keyword evidence="6 9" id="KW-0057">Aromatic amino acid biosynthesis</keyword>
<feature type="binding site" evidence="9">
    <location>
        <position position="90"/>
    </location>
    <ligand>
        <name>Mg(2+)</name>
        <dbReference type="ChEBI" id="CHEBI:18420"/>
        <label>1</label>
    </ligand>
</feature>
<dbReference type="InterPro" id="IPR035902">
    <property type="entry name" value="Nuc_phospho_transferase"/>
</dbReference>
<evidence type="ECO:0000256" key="7">
    <source>
        <dbReference type="ARBA" id="ARBA00052328"/>
    </source>
</evidence>
<keyword evidence="9" id="KW-0479">Metal-binding</keyword>
<dbReference type="SUPFAM" id="SSF52418">
    <property type="entry name" value="Nucleoside phosphorylase/phosphoribosyltransferase catalytic domain"/>
    <property type="match status" value="1"/>
</dbReference>
<sequence length="338" mass="35882">MNKFLQLCVDGKTLTADEAEALMTMMITAEMAPSEMGGILCLLAHRGETPAELTGFMKAMRARALKVDGLPDVVDTCGTGGDGVSTFNISTASAIVASAAGAKIAKHGNRSVSSKSGSADVLEELGVSIQTTPEKVKNSIETNNMGFLFAPLYHSSMKHVAGTRKELGFRTVFNLLGPLSNPLQAKRQVIGVYSAEKAALMASALEPFQPEHVLFVSGHDGLDELSITAPTDVIELKDGERREYTVSPENFGFTNGRLEELQVQSPKESASLIQNIFENKSSSSALSITAFNAGAAIYTAGITDSLKEGTELALETITSGGAAAQLERLKQKEEEIYA</sequence>
<evidence type="ECO:0000259" key="10">
    <source>
        <dbReference type="Pfam" id="PF00591"/>
    </source>
</evidence>
<comment type="cofactor">
    <cofactor evidence="9">
        <name>Mg(2+)</name>
        <dbReference type="ChEBI" id="CHEBI:18420"/>
    </cofactor>
    <text evidence="9">Binds 2 magnesium ions per monomer.</text>
</comment>
<feature type="domain" description="Glycosyl transferase family 3 N-terminal" evidence="11">
    <location>
        <begin position="4"/>
        <end position="64"/>
    </location>
</feature>
<evidence type="ECO:0000256" key="4">
    <source>
        <dbReference type="ARBA" id="ARBA00022679"/>
    </source>
</evidence>
<accession>A0AAP3CNX8</accession>
<comment type="catalytic activity">
    <reaction evidence="7 9">
        <text>N-(5-phospho-beta-D-ribosyl)anthranilate + diphosphate = 5-phospho-alpha-D-ribose 1-diphosphate + anthranilate</text>
        <dbReference type="Rhea" id="RHEA:11768"/>
        <dbReference type="ChEBI" id="CHEBI:16567"/>
        <dbReference type="ChEBI" id="CHEBI:18277"/>
        <dbReference type="ChEBI" id="CHEBI:33019"/>
        <dbReference type="ChEBI" id="CHEBI:58017"/>
        <dbReference type="EC" id="2.4.2.18"/>
    </reaction>
</comment>
<keyword evidence="9" id="KW-0460">Magnesium</keyword>
<feature type="domain" description="Glycosyl transferase family 3" evidence="10">
    <location>
        <begin position="71"/>
        <end position="322"/>
    </location>
</feature>
<evidence type="ECO:0000256" key="9">
    <source>
        <dbReference type="HAMAP-Rule" id="MF_00211"/>
    </source>
</evidence>
<feature type="binding site" evidence="9">
    <location>
        <position position="109"/>
    </location>
    <ligand>
        <name>anthranilate</name>
        <dbReference type="ChEBI" id="CHEBI:16567"/>
        <label>1</label>
    </ligand>
</feature>
<evidence type="ECO:0000256" key="6">
    <source>
        <dbReference type="ARBA" id="ARBA00023141"/>
    </source>
</evidence>
<comment type="caution">
    <text evidence="12">The sequence shown here is derived from an EMBL/GenBank/DDBJ whole genome shotgun (WGS) entry which is preliminary data.</text>
</comment>
<dbReference type="PANTHER" id="PTHR43285:SF2">
    <property type="entry name" value="ANTHRANILATE PHOSPHORIBOSYLTRANSFERASE"/>
    <property type="match status" value="1"/>
</dbReference>
<feature type="binding site" evidence="9">
    <location>
        <position position="223"/>
    </location>
    <ligand>
        <name>Mg(2+)</name>
        <dbReference type="ChEBI" id="CHEBI:18420"/>
        <label>2</label>
    </ligand>
</feature>
<evidence type="ECO:0000256" key="3">
    <source>
        <dbReference type="ARBA" id="ARBA00022676"/>
    </source>
</evidence>
<comment type="caution">
    <text evidence="9">Lacks conserved residue(s) required for the propagation of feature annotation.</text>
</comment>
<dbReference type="SUPFAM" id="SSF47648">
    <property type="entry name" value="Nucleoside phosphorylase/phosphoribosyltransferase N-terminal domain"/>
    <property type="match status" value="1"/>
</dbReference>
<feature type="binding site" evidence="9">
    <location>
        <begin position="88"/>
        <end position="91"/>
    </location>
    <ligand>
        <name>5-phospho-alpha-D-ribose 1-diphosphate</name>
        <dbReference type="ChEBI" id="CHEBI:58017"/>
    </ligand>
</feature>
<dbReference type="Gene3D" id="1.20.970.10">
    <property type="entry name" value="Transferase, Pyrimidine Nucleoside Phosphorylase, Chain C"/>
    <property type="match status" value="1"/>
</dbReference>
<feature type="binding site" evidence="9">
    <location>
        <position position="118"/>
    </location>
    <ligand>
        <name>5-phospho-alpha-D-ribose 1-diphosphate</name>
        <dbReference type="ChEBI" id="CHEBI:58017"/>
    </ligand>
</feature>
<evidence type="ECO:0000256" key="8">
    <source>
        <dbReference type="ARBA" id="ARBA00061188"/>
    </source>
</evidence>
<dbReference type="Gene3D" id="3.40.1030.10">
    <property type="entry name" value="Nucleoside phosphorylase/phosphoribosyltransferase catalytic domain"/>
    <property type="match status" value="1"/>
</dbReference>
<feature type="binding site" evidence="9">
    <location>
        <begin position="106"/>
        <end position="114"/>
    </location>
    <ligand>
        <name>5-phospho-alpha-D-ribose 1-diphosphate</name>
        <dbReference type="ChEBI" id="CHEBI:58017"/>
    </ligand>
</feature>
<dbReference type="FunFam" id="3.40.1030.10:FF:000002">
    <property type="entry name" value="Anthranilate phosphoribosyltransferase"/>
    <property type="match status" value="1"/>
</dbReference>
<comment type="similarity">
    <text evidence="8">In the C-terminal section; belongs to the anthranilate phosphoribosyltransferase family.</text>
</comment>
<feature type="binding site" evidence="9">
    <location>
        <position position="78"/>
    </location>
    <ligand>
        <name>5-phospho-alpha-D-ribose 1-diphosphate</name>
        <dbReference type="ChEBI" id="CHEBI:58017"/>
    </ligand>
</feature>
<comment type="similarity">
    <text evidence="9">Belongs to the anthranilate phosphoribosyltransferase family.</text>
</comment>
<evidence type="ECO:0000256" key="2">
    <source>
        <dbReference type="ARBA" id="ARBA00022605"/>
    </source>
</evidence>
<dbReference type="RefSeq" id="WP_268524027.1">
    <property type="nucleotide sequence ID" value="NZ_JALAKO010000003.1"/>
</dbReference>
<dbReference type="EC" id="2.4.2.18" evidence="9"/>
<dbReference type="EMBL" id="JALAOH010000065">
    <property type="protein sequence ID" value="MCY8318505.1"/>
    <property type="molecule type" value="Genomic_DNA"/>
</dbReference>
<feature type="binding site" evidence="9">
    <location>
        <position position="164"/>
    </location>
    <ligand>
        <name>anthranilate</name>
        <dbReference type="ChEBI" id="CHEBI:16567"/>
        <label>2</label>
    </ligand>
</feature>
<dbReference type="Pfam" id="PF02885">
    <property type="entry name" value="Glycos_trans_3N"/>
    <property type="match status" value="1"/>
</dbReference>
<dbReference type="GO" id="GO:0000162">
    <property type="term" value="P:L-tryptophan biosynthetic process"/>
    <property type="evidence" value="ECO:0007669"/>
    <property type="project" value="UniProtKB-UniRule"/>
</dbReference>
<feature type="binding site" evidence="9">
    <location>
        <position position="224"/>
    </location>
    <ligand>
        <name>Mg(2+)</name>
        <dbReference type="ChEBI" id="CHEBI:18420"/>
        <label>1</label>
    </ligand>
</feature>
<dbReference type="InterPro" id="IPR036320">
    <property type="entry name" value="Glycosyl_Trfase_fam3_N_dom_sf"/>
</dbReference>
<keyword evidence="3 9" id="KW-0328">Glycosyltransferase</keyword>
<dbReference type="PANTHER" id="PTHR43285">
    <property type="entry name" value="ANTHRANILATE PHOSPHORIBOSYLTRANSFERASE"/>
    <property type="match status" value="1"/>
</dbReference>
<dbReference type="AlphaFoldDB" id="A0AAP3CNX8"/>
<dbReference type="NCBIfam" id="TIGR01245">
    <property type="entry name" value="trpD"/>
    <property type="match status" value="1"/>
</dbReference>
<dbReference type="GO" id="GO:0000287">
    <property type="term" value="F:magnesium ion binding"/>
    <property type="evidence" value="ECO:0007669"/>
    <property type="project" value="UniProtKB-UniRule"/>
</dbReference>
<dbReference type="GO" id="GO:0004048">
    <property type="term" value="F:anthranilate phosphoribosyltransferase activity"/>
    <property type="evidence" value="ECO:0007669"/>
    <property type="project" value="UniProtKB-UniRule"/>
</dbReference>
<keyword evidence="5 9" id="KW-0822">Tryptophan biosynthesis</keyword>
<gene>
    <name evidence="9 12" type="primary">trpD</name>
    <name evidence="12" type="ORF">MOC71_17620</name>
</gene>
<proteinExistence type="inferred from homology"/>
<feature type="binding site" evidence="9">
    <location>
        <begin position="81"/>
        <end position="82"/>
    </location>
    <ligand>
        <name>5-phospho-alpha-D-ribose 1-diphosphate</name>
        <dbReference type="ChEBI" id="CHEBI:58017"/>
    </ligand>
</feature>